<dbReference type="CDD" id="cd04301">
    <property type="entry name" value="NAT_SF"/>
    <property type="match status" value="1"/>
</dbReference>
<dbReference type="InterPro" id="IPR013653">
    <property type="entry name" value="GCN5-like_dom"/>
</dbReference>
<proteinExistence type="predicted"/>
<evidence type="ECO:0000313" key="2">
    <source>
        <dbReference type="EMBL" id="MBE9023363.1"/>
    </source>
</evidence>
<protein>
    <submittedName>
        <fullName evidence="2">GNAT family N-acetyltransferase</fullName>
    </submittedName>
</protein>
<comment type="caution">
    <text evidence="2">The sequence shown here is derived from an EMBL/GenBank/DDBJ whole genome shotgun (WGS) entry which is preliminary data.</text>
</comment>
<dbReference type="Gene3D" id="3.40.630.30">
    <property type="match status" value="1"/>
</dbReference>
<reference evidence="2" key="1">
    <citation type="submission" date="2020-10" db="EMBL/GenBank/DDBJ databases">
        <authorList>
            <person name="Castelo-Branco R."/>
            <person name="Eusebio N."/>
            <person name="Adriana R."/>
            <person name="Vieira A."/>
            <person name="Brugerolle De Fraissinette N."/>
            <person name="Rezende De Castro R."/>
            <person name="Schneider M.P."/>
            <person name="Vasconcelos V."/>
            <person name="Leao P.N."/>
        </authorList>
    </citation>
    <scope>NUCLEOTIDE SEQUENCE</scope>
    <source>
        <strain evidence="2">LEGE 12446</strain>
    </source>
</reference>
<accession>A0A8J6ZTV3</accession>
<keyword evidence="3" id="KW-1185">Reference proteome</keyword>
<dbReference type="RefSeq" id="WP_190876560.1">
    <property type="nucleotide sequence ID" value="NZ_JADEXS020000001.1"/>
</dbReference>
<dbReference type="GO" id="GO:0016747">
    <property type="term" value="F:acyltransferase activity, transferring groups other than amino-acyl groups"/>
    <property type="evidence" value="ECO:0007669"/>
    <property type="project" value="InterPro"/>
</dbReference>
<gene>
    <name evidence="2" type="ORF">IQ276_13275</name>
</gene>
<evidence type="ECO:0000259" key="1">
    <source>
        <dbReference type="PROSITE" id="PS51186"/>
    </source>
</evidence>
<dbReference type="InterPro" id="IPR016181">
    <property type="entry name" value="Acyl_CoA_acyltransferase"/>
</dbReference>
<dbReference type="Proteomes" id="UP000622533">
    <property type="component" value="Unassembled WGS sequence"/>
</dbReference>
<sequence length="173" mass="19458">MLIREANLADASAIAKVHVDAWRTTYSNLMPAKFLADLSYEERETKWVKILSYVAENNFTYVAENETGQIVGFASGGKERTGDCLYQGELYAIYILEKYQRQGLGHRLVSTIATRLLQSDISSMLVWVLADNPASLFYQNLGGQQVNQKQIDIGTVQLVEVGYGWIDTRRGLI</sequence>
<organism evidence="2 3">
    <name type="scientific">Desmonostoc muscorum LEGE 12446</name>
    <dbReference type="NCBI Taxonomy" id="1828758"/>
    <lineage>
        <taxon>Bacteria</taxon>
        <taxon>Bacillati</taxon>
        <taxon>Cyanobacteriota</taxon>
        <taxon>Cyanophyceae</taxon>
        <taxon>Nostocales</taxon>
        <taxon>Nostocaceae</taxon>
        <taxon>Desmonostoc</taxon>
    </lineage>
</organism>
<name>A0A8J6ZTV3_DESMC</name>
<dbReference type="AlphaFoldDB" id="A0A8J6ZTV3"/>
<dbReference type="Pfam" id="PF08445">
    <property type="entry name" value="FR47"/>
    <property type="match status" value="1"/>
</dbReference>
<dbReference type="EMBL" id="JADEXS010000152">
    <property type="protein sequence ID" value="MBE9023363.1"/>
    <property type="molecule type" value="Genomic_DNA"/>
</dbReference>
<dbReference type="PROSITE" id="PS51186">
    <property type="entry name" value="GNAT"/>
    <property type="match status" value="1"/>
</dbReference>
<evidence type="ECO:0000313" key="3">
    <source>
        <dbReference type="Proteomes" id="UP000622533"/>
    </source>
</evidence>
<dbReference type="SUPFAM" id="SSF55729">
    <property type="entry name" value="Acyl-CoA N-acyltransferases (Nat)"/>
    <property type="match status" value="1"/>
</dbReference>
<feature type="domain" description="N-acetyltransferase" evidence="1">
    <location>
        <begin position="1"/>
        <end position="170"/>
    </location>
</feature>
<dbReference type="InterPro" id="IPR000182">
    <property type="entry name" value="GNAT_dom"/>
</dbReference>